<keyword evidence="3" id="KW-1185">Reference proteome</keyword>
<dbReference type="Proteomes" id="UP000261520">
    <property type="component" value="Unplaced"/>
</dbReference>
<organism evidence="2 3">
    <name type="scientific">Periophthalmus magnuspinnatus</name>
    <dbReference type="NCBI Taxonomy" id="409849"/>
    <lineage>
        <taxon>Eukaryota</taxon>
        <taxon>Metazoa</taxon>
        <taxon>Chordata</taxon>
        <taxon>Craniata</taxon>
        <taxon>Vertebrata</taxon>
        <taxon>Euteleostomi</taxon>
        <taxon>Actinopterygii</taxon>
        <taxon>Neopterygii</taxon>
        <taxon>Teleostei</taxon>
        <taxon>Neoteleostei</taxon>
        <taxon>Acanthomorphata</taxon>
        <taxon>Gobiaria</taxon>
        <taxon>Gobiiformes</taxon>
        <taxon>Gobioidei</taxon>
        <taxon>Gobiidae</taxon>
        <taxon>Oxudercinae</taxon>
        <taxon>Periophthalmus</taxon>
    </lineage>
</organism>
<feature type="compositionally biased region" description="Polar residues" evidence="1">
    <location>
        <begin position="1"/>
        <end position="11"/>
    </location>
</feature>
<evidence type="ECO:0000313" key="2">
    <source>
        <dbReference type="Ensembl" id="ENSPMGP00000000080.1"/>
    </source>
</evidence>
<protein>
    <submittedName>
        <fullName evidence="2">Uncharacterized protein</fullName>
    </submittedName>
</protein>
<evidence type="ECO:0000256" key="1">
    <source>
        <dbReference type="SAM" id="MobiDB-lite"/>
    </source>
</evidence>
<evidence type="ECO:0000313" key="3">
    <source>
        <dbReference type="Proteomes" id="UP000261520"/>
    </source>
</evidence>
<proteinExistence type="predicted"/>
<accession>A0A3B3Z659</accession>
<dbReference type="STRING" id="409849.ENSPMGP00000000080"/>
<feature type="compositionally biased region" description="Basic and acidic residues" evidence="1">
    <location>
        <begin position="25"/>
        <end position="34"/>
    </location>
</feature>
<reference evidence="2" key="1">
    <citation type="submission" date="2025-08" db="UniProtKB">
        <authorList>
            <consortium name="Ensembl"/>
        </authorList>
    </citation>
    <scope>IDENTIFICATION</scope>
</reference>
<dbReference type="AlphaFoldDB" id="A0A3B3Z659"/>
<feature type="region of interest" description="Disordered" evidence="1">
    <location>
        <begin position="1"/>
        <end position="114"/>
    </location>
</feature>
<dbReference type="Ensembl" id="ENSPMGT00000000083.1">
    <property type="protein sequence ID" value="ENSPMGP00000000080.1"/>
    <property type="gene ID" value="ENSPMGG00000000083.1"/>
</dbReference>
<feature type="compositionally biased region" description="Polar residues" evidence="1">
    <location>
        <begin position="51"/>
        <end position="114"/>
    </location>
</feature>
<sequence length="155" mass="16775">MFLLPSTQPSSPVRRFTSGASVTRAKKEQYERRSVNSSTKELTRARLQRGSAPQLQRGTAPQLQRGSAPQLQPGTAPQLQRGSAPQLQPGTAPWLQSGSAPQLQSGSAPQLQSGSAPQLQSGCVKCLLRAGTYTLKHVRTNQIIYYKSFCISIIV</sequence>
<name>A0A3B3Z659_9GOBI</name>
<reference evidence="2" key="2">
    <citation type="submission" date="2025-09" db="UniProtKB">
        <authorList>
            <consortium name="Ensembl"/>
        </authorList>
    </citation>
    <scope>IDENTIFICATION</scope>
</reference>